<evidence type="ECO:0000259" key="2">
    <source>
        <dbReference type="Pfam" id="PF20432"/>
    </source>
</evidence>
<protein>
    <submittedName>
        <fullName evidence="3">DUF2384 domain-containing protein</fullName>
    </submittedName>
</protein>
<dbReference type="InterPro" id="IPR046847">
    <property type="entry name" value="Xre-like_HTH"/>
</dbReference>
<dbReference type="EMBL" id="RWKW01000027">
    <property type="protein sequence ID" value="RST87029.1"/>
    <property type="molecule type" value="Genomic_DNA"/>
</dbReference>
<keyword evidence="4" id="KW-1185">Reference proteome</keyword>
<dbReference type="InterPro" id="IPR024467">
    <property type="entry name" value="Xre/MbcA/ParS-like_toxin-bd"/>
</dbReference>
<gene>
    <name evidence="3" type="ORF">EJC49_07660</name>
</gene>
<dbReference type="AlphaFoldDB" id="A0A3R9YTX2"/>
<comment type="caution">
    <text evidence="3">The sequence shown here is derived from an EMBL/GenBank/DDBJ whole genome shotgun (WGS) entry which is preliminary data.</text>
</comment>
<feature type="domain" description="Antitoxin Xre-like helix-turn-helix" evidence="2">
    <location>
        <begin position="23"/>
        <end position="62"/>
    </location>
</feature>
<evidence type="ECO:0000313" key="4">
    <source>
        <dbReference type="Proteomes" id="UP000278398"/>
    </source>
</evidence>
<dbReference type="NCBIfam" id="TIGR02293">
    <property type="entry name" value="TAS_TIGR02293"/>
    <property type="match status" value="1"/>
</dbReference>
<dbReference type="Pfam" id="PF09722">
    <property type="entry name" value="Xre_MbcA_ParS_C"/>
    <property type="match status" value="1"/>
</dbReference>
<dbReference type="Pfam" id="PF20432">
    <property type="entry name" value="Xre-like-HTH"/>
    <property type="match status" value="1"/>
</dbReference>
<organism evidence="3 4">
    <name type="scientific">Aquibium carbonis</name>
    <dbReference type="NCBI Taxonomy" id="2495581"/>
    <lineage>
        <taxon>Bacteria</taxon>
        <taxon>Pseudomonadati</taxon>
        <taxon>Pseudomonadota</taxon>
        <taxon>Alphaproteobacteria</taxon>
        <taxon>Hyphomicrobiales</taxon>
        <taxon>Phyllobacteriaceae</taxon>
        <taxon>Aquibium</taxon>
    </lineage>
</organism>
<dbReference type="Proteomes" id="UP000278398">
    <property type="component" value="Unassembled WGS sequence"/>
</dbReference>
<name>A0A3R9YTX2_9HYPH</name>
<evidence type="ECO:0000313" key="3">
    <source>
        <dbReference type="EMBL" id="RST87029.1"/>
    </source>
</evidence>
<dbReference type="OrthoDB" id="5918037at2"/>
<dbReference type="InterPro" id="IPR011979">
    <property type="entry name" value="Antitox_Xre"/>
</dbReference>
<reference evidence="3 4" key="1">
    <citation type="submission" date="2018-12" db="EMBL/GenBank/DDBJ databases">
        <title>Mesorhizobium carbonis sp. nov., isolated from coal mine water.</title>
        <authorList>
            <person name="Xin W."/>
            <person name="Xu Z."/>
            <person name="Xiang F."/>
            <person name="Zhang J."/>
            <person name="Xi L."/>
            <person name="Liu J."/>
        </authorList>
    </citation>
    <scope>NUCLEOTIDE SEQUENCE [LARGE SCALE GENOMIC DNA]</scope>
    <source>
        <strain evidence="3 4">B2.3</strain>
    </source>
</reference>
<accession>A0A3R9YTX2</accession>
<dbReference type="GO" id="GO:0003677">
    <property type="term" value="F:DNA binding"/>
    <property type="evidence" value="ECO:0007669"/>
    <property type="project" value="InterPro"/>
</dbReference>
<feature type="domain" description="Antitoxin Xre/MbcA/ParS-like toxin-binding" evidence="1">
    <location>
        <begin position="71"/>
        <end position="119"/>
    </location>
</feature>
<evidence type="ECO:0000259" key="1">
    <source>
        <dbReference type="Pfam" id="PF09722"/>
    </source>
</evidence>
<proteinExistence type="predicted"/>
<sequence length="122" mass="14300">MFSARKETTLDFTVPVARLDHLRRLGVSDSEIHRIVAPRRTLSRRRQKGDMLSAAESDRVRRVERVWELGTRVFASEEKFARWMRKENRALEDARPIELLETETGAHVVEDELHRIDFGLFA</sequence>